<reference evidence="7" key="1">
    <citation type="submission" date="2024-02" db="EMBL/GenBank/DDBJ databases">
        <authorList>
            <consortium name="ELIXIR-Norway"/>
            <consortium name="Elixir Norway"/>
        </authorList>
    </citation>
    <scope>NUCLEOTIDE SEQUENCE</scope>
</reference>
<feature type="compositionally biased region" description="Basic and acidic residues" evidence="5">
    <location>
        <begin position="382"/>
        <end position="398"/>
    </location>
</feature>
<feature type="compositionally biased region" description="Basic and acidic residues" evidence="5">
    <location>
        <begin position="634"/>
        <end position="660"/>
    </location>
</feature>
<dbReference type="EMBL" id="OZ019896">
    <property type="protein sequence ID" value="CAK9222186.1"/>
    <property type="molecule type" value="Genomic_DNA"/>
</dbReference>
<dbReference type="PRINTS" id="PR00153">
    <property type="entry name" value="CSAPPISMRASE"/>
</dbReference>
<feature type="compositionally biased region" description="Polar residues" evidence="5">
    <location>
        <begin position="764"/>
        <end position="773"/>
    </location>
</feature>
<feature type="compositionally biased region" description="Low complexity" evidence="5">
    <location>
        <begin position="330"/>
        <end position="343"/>
    </location>
</feature>
<name>A0ABP0UHH9_9BRYO</name>
<accession>A0ABP0UHH9</accession>
<keyword evidence="4" id="KW-0413">Isomerase</keyword>
<dbReference type="Gene3D" id="2.40.100.10">
    <property type="entry name" value="Cyclophilin-like"/>
    <property type="match status" value="1"/>
</dbReference>
<comment type="similarity">
    <text evidence="1">Belongs to the cyclophilin-type PPIase family.</text>
</comment>
<dbReference type="InterPro" id="IPR020892">
    <property type="entry name" value="Cyclophilin-type_PPIase_CS"/>
</dbReference>
<dbReference type="SUPFAM" id="SSF50891">
    <property type="entry name" value="Cyclophilin-like"/>
    <property type="match status" value="1"/>
</dbReference>
<feature type="compositionally biased region" description="Low complexity" evidence="5">
    <location>
        <begin position="748"/>
        <end position="763"/>
    </location>
</feature>
<evidence type="ECO:0000256" key="5">
    <source>
        <dbReference type="SAM" id="MobiDB-lite"/>
    </source>
</evidence>
<organism evidence="7 8">
    <name type="scientific">Sphagnum troendelagicum</name>
    <dbReference type="NCBI Taxonomy" id="128251"/>
    <lineage>
        <taxon>Eukaryota</taxon>
        <taxon>Viridiplantae</taxon>
        <taxon>Streptophyta</taxon>
        <taxon>Embryophyta</taxon>
        <taxon>Bryophyta</taxon>
        <taxon>Sphagnophytina</taxon>
        <taxon>Sphagnopsida</taxon>
        <taxon>Sphagnales</taxon>
        <taxon>Sphagnaceae</taxon>
        <taxon>Sphagnum</taxon>
    </lineage>
</organism>
<feature type="region of interest" description="Disordered" evidence="5">
    <location>
        <begin position="425"/>
        <end position="445"/>
    </location>
</feature>
<feature type="domain" description="PPIase cyclophilin-type" evidence="6">
    <location>
        <begin position="12"/>
        <end position="178"/>
    </location>
</feature>
<evidence type="ECO:0000313" key="8">
    <source>
        <dbReference type="Proteomes" id="UP001497512"/>
    </source>
</evidence>
<dbReference type="Proteomes" id="UP001497512">
    <property type="component" value="Chromosome 4"/>
</dbReference>
<feature type="compositionally biased region" description="Basic residues" evidence="5">
    <location>
        <begin position="217"/>
        <end position="235"/>
    </location>
</feature>
<evidence type="ECO:0000256" key="2">
    <source>
        <dbReference type="ARBA" id="ARBA00013194"/>
    </source>
</evidence>
<feature type="compositionally biased region" description="Basic residues" evidence="5">
    <location>
        <begin position="278"/>
        <end position="317"/>
    </location>
</feature>
<dbReference type="Pfam" id="PF00160">
    <property type="entry name" value="Pro_isomerase"/>
    <property type="match status" value="1"/>
</dbReference>
<keyword evidence="3" id="KW-0697">Rotamase</keyword>
<dbReference type="PANTHER" id="PTHR11071:SF561">
    <property type="entry name" value="PEPTIDYL-PROLYL CIS-TRANS ISOMERASE D-RELATED"/>
    <property type="match status" value="1"/>
</dbReference>
<sequence length="815" mass="90160">MEVGNKKATRVFFDISIGGEPAGKMVMELYADVVPKTAENFRALCTGEKGVGRVTGKPLHFKGSIFHRVISGFMAQGGDFSKKDGTGGESIYGGKFADENFKHSHVGPGVLSMANAGPNTNGSQFFLTFGSQPHLDGKHVVFGKVMEGLDVLKKIEAVPTTGQRDKPELPIKIVGCGEAPQGKDNGITVAGAGKKKSRKHKGGRDDYSSDEEEDNVRKRKHKRVNRDRRRRKRRRYSTDSTESSSESESFSDTSSESSSETDSDSSSDLSSSSEDNRRRRKKKPVRKEKKRALKRKRDKRKDRKRSKRSKRTSKKAKWSSESDSSESESDTSSTDSESDSGSDVIKQAPKATDRREKQSGKSAGKLTATVWAEEETSFQKSAEFEKVQEKRTEKHEAVVEDGGNNGSDVQEVLVEAIKQTEVPEALAKEKSLSPPRSPPQSRSSRGACMFRHVGISRQMDQSLWKFLASSGIFSRVDGCFISPVVMGSSNIVSIFVSATLVCWRCMCRSRSRSLTPKRSPSRSRSRSQSQSESPRLSPSISPVVSPKRSQSKSPRLTPSKSKSPSPVVVKAQSPAPESPPQRSRSRSPVRSPSPEGTSKRIRRGRGFSQQYSYARRYRTPSPEHSPPRSYRYGGRGERDRYDRGRSDRYGGYRGYRDWSPRRYRGSPRGRTPPRYRRSASRSLSPSRSPVGRSRRKDYSRSLSHSVSPGAAPHRISSDLRARLGPDVSNQARGEDNNGATKGRKQRSPSESSLESRSPRRSVSASLSPRNRTLVSYGRDKRDRRRSPTPSPSPSRSRSSGGNAGLVSYGDASPDS</sequence>
<dbReference type="InterPro" id="IPR002130">
    <property type="entry name" value="Cyclophilin-type_PPIase_dom"/>
</dbReference>
<gene>
    <name evidence="7" type="ORF">CSSPTR1EN2_LOCUS15939</name>
</gene>
<evidence type="ECO:0000313" key="7">
    <source>
        <dbReference type="EMBL" id="CAK9222186.1"/>
    </source>
</evidence>
<dbReference type="PANTHER" id="PTHR11071">
    <property type="entry name" value="PEPTIDYL-PROLYL CIS-TRANS ISOMERASE"/>
    <property type="match status" value="1"/>
</dbReference>
<feature type="region of interest" description="Disordered" evidence="5">
    <location>
        <begin position="513"/>
        <end position="815"/>
    </location>
</feature>
<protein>
    <recommendedName>
        <fullName evidence="2">peptidylprolyl isomerase</fullName>
        <ecNumber evidence="2">5.2.1.8</ecNumber>
    </recommendedName>
</protein>
<feature type="compositionally biased region" description="Low complexity" evidence="5">
    <location>
        <begin position="551"/>
        <end position="595"/>
    </location>
</feature>
<feature type="compositionally biased region" description="Low complexity" evidence="5">
    <location>
        <begin position="526"/>
        <end position="542"/>
    </location>
</feature>
<feature type="compositionally biased region" description="Low complexity" evidence="5">
    <location>
        <begin position="680"/>
        <end position="691"/>
    </location>
</feature>
<evidence type="ECO:0000256" key="1">
    <source>
        <dbReference type="ARBA" id="ARBA00007365"/>
    </source>
</evidence>
<feature type="compositionally biased region" description="Basic residues" evidence="5">
    <location>
        <begin position="193"/>
        <end position="202"/>
    </location>
</feature>
<keyword evidence="8" id="KW-1185">Reference proteome</keyword>
<dbReference type="PROSITE" id="PS00170">
    <property type="entry name" value="CSA_PPIASE_1"/>
    <property type="match status" value="1"/>
</dbReference>
<dbReference type="CDD" id="cd01926">
    <property type="entry name" value="cyclophilin_ABH_like"/>
    <property type="match status" value="1"/>
</dbReference>
<feature type="region of interest" description="Disordered" evidence="5">
    <location>
        <begin position="175"/>
        <end position="406"/>
    </location>
</feature>
<evidence type="ECO:0000259" key="6">
    <source>
        <dbReference type="PROSITE" id="PS50072"/>
    </source>
</evidence>
<evidence type="ECO:0000256" key="3">
    <source>
        <dbReference type="ARBA" id="ARBA00023110"/>
    </source>
</evidence>
<dbReference type="InterPro" id="IPR029000">
    <property type="entry name" value="Cyclophilin-like_dom_sf"/>
</dbReference>
<dbReference type="PROSITE" id="PS50072">
    <property type="entry name" value="CSA_PPIASE_2"/>
    <property type="match status" value="1"/>
</dbReference>
<evidence type="ECO:0000256" key="4">
    <source>
        <dbReference type="ARBA" id="ARBA00023235"/>
    </source>
</evidence>
<feature type="compositionally biased region" description="Low complexity" evidence="5">
    <location>
        <begin position="238"/>
        <end position="258"/>
    </location>
</feature>
<proteinExistence type="inferred from homology"/>
<feature type="compositionally biased region" description="Basic residues" evidence="5">
    <location>
        <begin position="661"/>
        <end position="679"/>
    </location>
</feature>
<dbReference type="EC" id="5.2.1.8" evidence="2"/>